<dbReference type="AlphaFoldDB" id="A0AAW2HZ90"/>
<dbReference type="EMBL" id="JARGDH010000002">
    <property type="protein sequence ID" value="KAL0275033.1"/>
    <property type="molecule type" value="Genomic_DNA"/>
</dbReference>
<sequence>MHCPDLPPHLTDLGLDFRAEIREGSSLVVQNVGLDVVESLIQSRVQTLCLQLYQVSHFQKYLVNSVLDPPLRVEDVVRGLDHHLLDFRQTLDLLQQLLVTPADVRIQIFTQRLYIRQILDDVLLAVIHSRDAFVDLHRDFRHGLIVDRHQFFLHFLQTFLRDVVQFLQIRFARQSRDFLRAPRVYLQQLLQLLLLLLNQSGQLILPLGALGLRLARFLQHFLHDPLGLEDRFFQLLVQFDGIRLDDRFLRRNLRLNLHQQ</sequence>
<accession>A0AAW2HZ90</accession>
<protein>
    <submittedName>
        <fullName evidence="1">Uncharacterized protein</fullName>
    </submittedName>
</protein>
<organism evidence="1">
    <name type="scientific">Menopon gallinae</name>
    <name type="common">poultry shaft louse</name>
    <dbReference type="NCBI Taxonomy" id="328185"/>
    <lineage>
        <taxon>Eukaryota</taxon>
        <taxon>Metazoa</taxon>
        <taxon>Ecdysozoa</taxon>
        <taxon>Arthropoda</taxon>
        <taxon>Hexapoda</taxon>
        <taxon>Insecta</taxon>
        <taxon>Pterygota</taxon>
        <taxon>Neoptera</taxon>
        <taxon>Paraneoptera</taxon>
        <taxon>Psocodea</taxon>
        <taxon>Troctomorpha</taxon>
        <taxon>Phthiraptera</taxon>
        <taxon>Amblycera</taxon>
        <taxon>Menoponidae</taxon>
        <taxon>Menopon</taxon>
    </lineage>
</organism>
<gene>
    <name evidence="1" type="ORF">PYX00_003021</name>
</gene>
<reference evidence="1" key="1">
    <citation type="journal article" date="2024" name="Gigascience">
        <title>Chromosome-level genome of the poultry shaft louse Menopon gallinae provides insight into the host-switching and adaptive evolution of parasitic lice.</title>
        <authorList>
            <person name="Xu Y."/>
            <person name="Ma L."/>
            <person name="Liu S."/>
            <person name="Liang Y."/>
            <person name="Liu Q."/>
            <person name="He Z."/>
            <person name="Tian L."/>
            <person name="Duan Y."/>
            <person name="Cai W."/>
            <person name="Li H."/>
            <person name="Song F."/>
        </authorList>
    </citation>
    <scope>NUCLEOTIDE SEQUENCE</scope>
    <source>
        <strain evidence="1">Cailab_2023a</strain>
    </source>
</reference>
<comment type="caution">
    <text evidence="1">The sequence shown here is derived from an EMBL/GenBank/DDBJ whole genome shotgun (WGS) entry which is preliminary data.</text>
</comment>
<name>A0AAW2HZ90_9NEOP</name>
<proteinExistence type="predicted"/>
<evidence type="ECO:0000313" key="1">
    <source>
        <dbReference type="EMBL" id="KAL0275033.1"/>
    </source>
</evidence>